<comment type="caution">
    <text evidence="2">The sequence shown here is derived from an EMBL/GenBank/DDBJ whole genome shotgun (WGS) entry which is preliminary data.</text>
</comment>
<dbReference type="PANTHER" id="PTHR24413">
    <property type="entry name" value="SPECKLE-TYPE POZ PROTEIN"/>
    <property type="match status" value="1"/>
</dbReference>
<keyword evidence="3" id="KW-1185">Reference proteome</keyword>
<dbReference type="Gene3D" id="3.30.710.10">
    <property type="entry name" value="Potassium Channel Kv1.1, Chain A"/>
    <property type="match status" value="1"/>
</dbReference>
<dbReference type="SUPFAM" id="SSF54695">
    <property type="entry name" value="POZ domain"/>
    <property type="match status" value="1"/>
</dbReference>
<proteinExistence type="predicted"/>
<dbReference type="AlphaFoldDB" id="A0A8S4R2L7"/>
<dbReference type="Pfam" id="PF00651">
    <property type="entry name" value="BTB"/>
    <property type="match status" value="1"/>
</dbReference>
<dbReference type="EMBL" id="CAKXAJ010024722">
    <property type="protein sequence ID" value="CAH2229450.1"/>
    <property type="molecule type" value="Genomic_DNA"/>
</dbReference>
<evidence type="ECO:0000259" key="1">
    <source>
        <dbReference type="PROSITE" id="PS50097"/>
    </source>
</evidence>
<gene>
    <name evidence="2" type="primary">jg20842</name>
    <name evidence="2" type="ORF">PAEG_LOCUS8921</name>
</gene>
<dbReference type="PROSITE" id="PS50097">
    <property type="entry name" value="BTB"/>
    <property type="match status" value="1"/>
</dbReference>
<reference evidence="2" key="1">
    <citation type="submission" date="2022-03" db="EMBL/GenBank/DDBJ databases">
        <authorList>
            <person name="Lindestad O."/>
        </authorList>
    </citation>
    <scope>NUCLEOTIDE SEQUENCE</scope>
</reference>
<accession>A0A8S4R2L7</accession>
<dbReference type="CDD" id="cd18186">
    <property type="entry name" value="BTB_POZ_ZBTB_KLHL-like"/>
    <property type="match status" value="1"/>
</dbReference>
<evidence type="ECO:0000313" key="2">
    <source>
        <dbReference type="EMBL" id="CAH2229450.1"/>
    </source>
</evidence>
<dbReference type="InterPro" id="IPR011333">
    <property type="entry name" value="SKP1/BTB/POZ_sf"/>
</dbReference>
<name>A0A8S4R2L7_9NEOP</name>
<dbReference type="SMART" id="SM00225">
    <property type="entry name" value="BTB"/>
    <property type="match status" value="1"/>
</dbReference>
<dbReference type="OrthoDB" id="2311693at2759"/>
<sequence length="422" mass="48744">MALVDAQGMRYSVEFRYLRKTKMAEAGDLQEENDVVSDPGISPPQQRRMVYRHVFGDDRMIPPLYSLTASADEFEPYSKEIEFNKNSVCGINECLTTDAKRLCIFDLSLKLTRADHYDIGGTYYHDLKQIKPELWFYYTTSVCPQSNFLLNLFFSFRKGGFASIGISESNTITKQKHSGEAKLQNLTLSENLFWKAFKSNEKQESHHLKTYCFTKQDLKVLVKQTFCIPIRIKISNNMSVVDADVLLRIKRSHNLSSLFKRQEDTDFILESMSGTKYQVHKILLAAVSSALRGKLKESNGVSLFLDIDDCAMEQFLEYIYTGTVTNIVQDNWCQLIELANQFNLNKLFEEVEIAIIQQISIDNAIAIALMSEKYKLDKIQKRILDFIRSEPKVLDSEGWNNLNDVQLTKKWLKELYREDVPD</sequence>
<dbReference type="InterPro" id="IPR000210">
    <property type="entry name" value="BTB/POZ_dom"/>
</dbReference>
<dbReference type="Proteomes" id="UP000838756">
    <property type="component" value="Unassembled WGS sequence"/>
</dbReference>
<evidence type="ECO:0000313" key="3">
    <source>
        <dbReference type="Proteomes" id="UP000838756"/>
    </source>
</evidence>
<protein>
    <submittedName>
        <fullName evidence="2">Jg20842 protein</fullName>
    </submittedName>
</protein>
<organism evidence="2 3">
    <name type="scientific">Pararge aegeria aegeria</name>
    <dbReference type="NCBI Taxonomy" id="348720"/>
    <lineage>
        <taxon>Eukaryota</taxon>
        <taxon>Metazoa</taxon>
        <taxon>Ecdysozoa</taxon>
        <taxon>Arthropoda</taxon>
        <taxon>Hexapoda</taxon>
        <taxon>Insecta</taxon>
        <taxon>Pterygota</taxon>
        <taxon>Neoptera</taxon>
        <taxon>Endopterygota</taxon>
        <taxon>Lepidoptera</taxon>
        <taxon>Glossata</taxon>
        <taxon>Ditrysia</taxon>
        <taxon>Papilionoidea</taxon>
        <taxon>Nymphalidae</taxon>
        <taxon>Satyrinae</taxon>
        <taxon>Satyrini</taxon>
        <taxon>Parargina</taxon>
        <taxon>Pararge</taxon>
    </lineage>
</organism>
<feature type="domain" description="BTB" evidence="1">
    <location>
        <begin position="265"/>
        <end position="324"/>
    </location>
</feature>